<reference evidence="1" key="1">
    <citation type="submission" date="2021-04" db="EMBL/GenBank/DDBJ databases">
        <title>Whole genome sequencing of Enterococci isolates from hospitalized patients.</title>
        <authorList>
            <person name="Ogoti B.M."/>
            <person name="Onyambu F.G."/>
        </authorList>
    </citation>
    <scope>NUCLEOTIDE SEQUENCE</scope>
    <source>
        <strain evidence="1">242</strain>
    </source>
</reference>
<evidence type="ECO:0000313" key="1">
    <source>
        <dbReference type="EMBL" id="MBR8644441.1"/>
    </source>
</evidence>
<dbReference type="EMBL" id="JAGTPW010000008">
    <property type="protein sequence ID" value="MBR8644441.1"/>
    <property type="molecule type" value="Genomic_DNA"/>
</dbReference>
<dbReference type="Proteomes" id="UP000680045">
    <property type="component" value="Unassembled WGS sequence"/>
</dbReference>
<comment type="caution">
    <text evidence="1">The sequence shown here is derived from an EMBL/GenBank/DDBJ whole genome shotgun (WGS) entry which is preliminary data.</text>
</comment>
<name>A0A941FJ98_9BACI</name>
<evidence type="ECO:0000313" key="2">
    <source>
        <dbReference type="Proteomes" id="UP000680045"/>
    </source>
</evidence>
<sequence>MNCTNRTQKKIMAYSALFKKWAFSMKRNTKISKDLSIKGLRKCPLGIHKLLSCSIRSVKPPPFNLRKGGDCRLLEYQGGVGDVVNLSGSKSIDLFGCTQLVELMHLKFENYINDGHFLASRREFIEKGYEKFLALLCDVKRKVVVIRWCSLR</sequence>
<accession>A0A941FJ98</accession>
<organism evidence="1 2">
    <name type="scientific">Peribacillus frigoritolerans</name>
    <dbReference type="NCBI Taxonomy" id="450367"/>
    <lineage>
        <taxon>Bacteria</taxon>
        <taxon>Bacillati</taxon>
        <taxon>Bacillota</taxon>
        <taxon>Bacilli</taxon>
        <taxon>Bacillales</taxon>
        <taxon>Bacillaceae</taxon>
        <taxon>Peribacillus</taxon>
    </lineage>
</organism>
<protein>
    <submittedName>
        <fullName evidence="1">Uncharacterized protein</fullName>
    </submittedName>
</protein>
<dbReference type="AlphaFoldDB" id="A0A941FJ98"/>
<proteinExistence type="predicted"/>
<gene>
    <name evidence="1" type="ORF">KEH51_06845</name>
</gene>